<dbReference type="SUPFAM" id="SSF56059">
    <property type="entry name" value="Glutathione synthetase ATP-binding domain-like"/>
    <property type="match status" value="1"/>
</dbReference>
<dbReference type="CTD" id="6757213"/>
<evidence type="ECO:0000313" key="4">
    <source>
        <dbReference type="EMBL" id="EDV21482.1"/>
    </source>
</evidence>
<evidence type="ECO:0008006" key="6">
    <source>
        <dbReference type="Google" id="ProtNLM"/>
    </source>
</evidence>
<dbReference type="GO" id="GO:0005524">
    <property type="term" value="F:ATP binding"/>
    <property type="evidence" value="ECO:0007669"/>
    <property type="project" value="UniProtKB-KW"/>
</dbReference>
<accession>B3S701</accession>
<evidence type="ECO:0000256" key="3">
    <source>
        <dbReference type="ARBA" id="ARBA00022840"/>
    </source>
</evidence>
<dbReference type="STRING" id="10228.B3S701"/>
<dbReference type="PANTHER" id="PTHR12241:SF118">
    <property type="entry name" value="TUBULIN POLYGLUTAMYLASE TTLL2-RELATED"/>
    <property type="match status" value="1"/>
</dbReference>
<name>B3S701_TRIAD</name>
<dbReference type="GO" id="GO:0036064">
    <property type="term" value="C:ciliary basal body"/>
    <property type="evidence" value="ECO:0000318"/>
    <property type="project" value="GO_Central"/>
</dbReference>
<keyword evidence="5" id="KW-1185">Reference proteome</keyword>
<dbReference type="EMBL" id="DS985253">
    <property type="protein sequence ID" value="EDV21482.1"/>
    <property type="molecule type" value="Genomic_DNA"/>
</dbReference>
<reference evidence="4 5" key="1">
    <citation type="journal article" date="2008" name="Nature">
        <title>The Trichoplax genome and the nature of placozoans.</title>
        <authorList>
            <person name="Srivastava M."/>
            <person name="Begovic E."/>
            <person name="Chapman J."/>
            <person name="Putnam N.H."/>
            <person name="Hellsten U."/>
            <person name="Kawashima T."/>
            <person name="Kuo A."/>
            <person name="Mitros T."/>
            <person name="Salamov A."/>
            <person name="Carpenter M.L."/>
            <person name="Signorovitch A.Y."/>
            <person name="Moreno M.A."/>
            <person name="Kamm K."/>
            <person name="Grimwood J."/>
            <person name="Schmutz J."/>
            <person name="Shapiro H."/>
            <person name="Grigoriev I.V."/>
            <person name="Buss L.W."/>
            <person name="Schierwater B."/>
            <person name="Dellaporta S.L."/>
            <person name="Rokhsar D.S."/>
        </authorList>
    </citation>
    <scope>NUCLEOTIDE SEQUENCE [LARGE SCALE GENOMIC DNA]</scope>
    <source>
        <strain evidence="4 5">Grell-BS-1999</strain>
    </source>
</reference>
<dbReference type="PANTHER" id="PTHR12241">
    <property type="entry name" value="TUBULIN POLYGLUTAMYLASE"/>
    <property type="match status" value="1"/>
</dbReference>
<dbReference type="KEGG" id="tad:TRIADDRAFT_30320"/>
<dbReference type="Pfam" id="PF03133">
    <property type="entry name" value="TTL"/>
    <property type="match status" value="1"/>
</dbReference>
<dbReference type="FunCoup" id="B3S701">
    <property type="interactions" value="3"/>
</dbReference>
<evidence type="ECO:0000256" key="2">
    <source>
        <dbReference type="ARBA" id="ARBA00022741"/>
    </source>
</evidence>
<dbReference type="RefSeq" id="XP_002116082.1">
    <property type="nucleotide sequence ID" value="XM_002116046.1"/>
</dbReference>
<dbReference type="InParanoid" id="B3S701"/>
<organism evidence="4 5">
    <name type="scientific">Trichoplax adhaerens</name>
    <name type="common">Trichoplax reptans</name>
    <dbReference type="NCBI Taxonomy" id="10228"/>
    <lineage>
        <taxon>Eukaryota</taxon>
        <taxon>Metazoa</taxon>
        <taxon>Placozoa</taxon>
        <taxon>Uniplacotomia</taxon>
        <taxon>Trichoplacea</taxon>
        <taxon>Trichoplacidae</taxon>
        <taxon>Trichoplax</taxon>
    </lineage>
</organism>
<dbReference type="OMA" id="KPIWICK"/>
<dbReference type="HOGENOM" id="CLU_010131_1_1_1"/>
<dbReference type="GO" id="GO:0015631">
    <property type="term" value="F:tubulin binding"/>
    <property type="evidence" value="ECO:0000318"/>
    <property type="project" value="GO_Central"/>
</dbReference>
<dbReference type="Proteomes" id="UP000009022">
    <property type="component" value="Unassembled WGS sequence"/>
</dbReference>
<sequence length="336" mass="39342">MSTLTFKISDNAPDAIRNLLLSRGWQELDEDDENQVCHLWWKIARFRLNDIQHALPWQYFNHFPNANAITRKDTLTRNLNRMKATYGNIFDFFPTTFNLPNEYTRFVNEFSRRRSFDHQQHNLWICKPADLSRGRGIFIFKDLNDLTYDCSAVVQHYITNPLLISGYKFDLRLYVVVTSFHPLTVYVYREGLVRFSTDKFNLLCLNNVYSHLTNTSINKHGPSYSKDKDIVGPGCKWTFSQLWNYLHNRNINSNDIWLKINTLVILTLLTQAPTVPQVSNCFELYGFDVLIDENLKPWLLEVNFSPALSFDCQADLEVKMPLLNDLFDILGFGEVE</sequence>
<proteinExistence type="predicted"/>
<keyword evidence="3" id="KW-0067">ATP-binding</keyword>
<keyword evidence="1" id="KW-0436">Ligase</keyword>
<gene>
    <name evidence="4" type="ORF">TRIADDRAFT_30320</name>
</gene>
<protein>
    <recommendedName>
        <fullName evidence="6">Tubulin polyglutamylase TTLL2</fullName>
    </recommendedName>
</protein>
<dbReference type="GO" id="GO:0070740">
    <property type="term" value="F:tubulin-glutamic acid ligase activity"/>
    <property type="evidence" value="ECO:0000318"/>
    <property type="project" value="GO_Central"/>
</dbReference>
<keyword evidence="2" id="KW-0547">Nucleotide-binding</keyword>
<evidence type="ECO:0000256" key="1">
    <source>
        <dbReference type="ARBA" id="ARBA00022598"/>
    </source>
</evidence>
<evidence type="ECO:0000313" key="5">
    <source>
        <dbReference type="Proteomes" id="UP000009022"/>
    </source>
</evidence>
<dbReference type="PhylomeDB" id="B3S701"/>
<dbReference type="OrthoDB" id="277439at2759"/>
<dbReference type="PROSITE" id="PS51221">
    <property type="entry name" value="TTL"/>
    <property type="match status" value="1"/>
</dbReference>
<dbReference type="GeneID" id="6757213"/>
<dbReference type="Gene3D" id="3.30.470.20">
    <property type="entry name" value="ATP-grasp fold, B domain"/>
    <property type="match status" value="1"/>
</dbReference>
<dbReference type="eggNOG" id="KOG2157">
    <property type="taxonomic scope" value="Eukaryota"/>
</dbReference>
<dbReference type="InterPro" id="IPR004344">
    <property type="entry name" value="TTL/TTLL_fam"/>
</dbReference>
<feature type="non-terminal residue" evidence="4">
    <location>
        <position position="336"/>
    </location>
</feature>
<dbReference type="AlphaFoldDB" id="B3S701"/>
<dbReference type="GO" id="GO:0000226">
    <property type="term" value="P:microtubule cytoskeleton organization"/>
    <property type="evidence" value="ECO:0000318"/>
    <property type="project" value="GO_Central"/>
</dbReference>